<feature type="region of interest" description="Disordered" evidence="1">
    <location>
        <begin position="20"/>
        <end position="59"/>
    </location>
</feature>
<feature type="compositionally biased region" description="Low complexity" evidence="1">
    <location>
        <begin position="20"/>
        <end position="29"/>
    </location>
</feature>
<organism evidence="2">
    <name type="scientific">Picea sitchensis</name>
    <name type="common">Sitka spruce</name>
    <name type="synonym">Pinus sitchensis</name>
    <dbReference type="NCBI Taxonomy" id="3332"/>
    <lineage>
        <taxon>Eukaryota</taxon>
        <taxon>Viridiplantae</taxon>
        <taxon>Streptophyta</taxon>
        <taxon>Embryophyta</taxon>
        <taxon>Tracheophyta</taxon>
        <taxon>Spermatophyta</taxon>
        <taxon>Pinopsida</taxon>
        <taxon>Pinidae</taxon>
        <taxon>Conifers I</taxon>
        <taxon>Pinales</taxon>
        <taxon>Pinaceae</taxon>
        <taxon>Picea</taxon>
    </lineage>
</organism>
<proteinExistence type="evidence at transcript level"/>
<name>A9NPW0_PICSI</name>
<dbReference type="EMBL" id="EF083322">
    <property type="protein sequence ID" value="ABK22671.1"/>
    <property type="molecule type" value="mRNA"/>
</dbReference>
<dbReference type="PROSITE" id="PS50896">
    <property type="entry name" value="LISH"/>
    <property type="match status" value="1"/>
</dbReference>
<evidence type="ECO:0000256" key="1">
    <source>
        <dbReference type="SAM" id="MobiDB-lite"/>
    </source>
</evidence>
<dbReference type="AlphaFoldDB" id="A9NPW0"/>
<evidence type="ECO:0000313" key="2">
    <source>
        <dbReference type="EMBL" id="ABK22671.1"/>
    </source>
</evidence>
<dbReference type="InterPro" id="IPR006594">
    <property type="entry name" value="LisH"/>
</dbReference>
<accession>A9NPW0</accession>
<reference evidence="2" key="1">
    <citation type="journal article" date="2008" name="BMC Genomics">
        <title>A conifer genomics resource of 200,000 spruce (Picea spp.) ESTs and 6,464 high-quality, sequence-finished full-length cDNAs for Sitka spruce (Picea sitchensis).</title>
        <authorList>
            <person name="Ralph S.G."/>
            <person name="Chun H.J."/>
            <person name="Kolosova N."/>
            <person name="Cooper D."/>
            <person name="Oddy C."/>
            <person name="Ritland C.E."/>
            <person name="Kirkpatrick R."/>
            <person name="Moore R."/>
            <person name="Barber S."/>
            <person name="Holt R.A."/>
            <person name="Jones S.J."/>
            <person name="Marra M.A."/>
            <person name="Douglas C.J."/>
            <person name="Ritland K."/>
            <person name="Bohlmann J."/>
        </authorList>
    </citation>
    <scope>NUCLEOTIDE SEQUENCE</scope>
    <source>
        <tissue evidence="2">Bark</tissue>
    </source>
</reference>
<protein>
    <submittedName>
        <fullName evidence="2">Uncharacterized protein</fullName>
    </submittedName>
</protein>
<feature type="compositionally biased region" description="Basic residues" evidence="1">
    <location>
        <begin position="49"/>
        <end position="58"/>
    </location>
</feature>
<sequence length="151" mass="17426">MVVENLTLQFLPRSLQLNMKMNSSNMPSKSSKEEEPILGHTVQSQCKDPKKKRRKRRDTHVAIEEDFTSIKRAKTEEKKKKKKNKGVIVLQAPNGHLIGSFKLEDIIAGFLSSRGLHSTLSVFLSETQHEYTKMAHTVQLEDIYHHYLNRI</sequence>